<evidence type="ECO:0000313" key="1">
    <source>
        <dbReference type="EMBL" id="OAX30599.1"/>
    </source>
</evidence>
<dbReference type="Proteomes" id="UP000092154">
    <property type="component" value="Unassembled WGS sequence"/>
</dbReference>
<accession>A0A1B7MDC6</accession>
<keyword evidence="2" id="KW-1185">Reference proteome</keyword>
<organism evidence="1 2">
    <name type="scientific">Rhizopogon vinicolor AM-OR11-026</name>
    <dbReference type="NCBI Taxonomy" id="1314800"/>
    <lineage>
        <taxon>Eukaryota</taxon>
        <taxon>Fungi</taxon>
        <taxon>Dikarya</taxon>
        <taxon>Basidiomycota</taxon>
        <taxon>Agaricomycotina</taxon>
        <taxon>Agaricomycetes</taxon>
        <taxon>Agaricomycetidae</taxon>
        <taxon>Boletales</taxon>
        <taxon>Suillineae</taxon>
        <taxon>Rhizopogonaceae</taxon>
        <taxon>Rhizopogon</taxon>
    </lineage>
</organism>
<sequence>MATTLLTLRDKSLRWLVNGYHAINKPDVVKQSKSKRPHHVIQPRLPLTYIATQCCPVTPSHITSSPIHAIHISPFSSPITVPIDLP</sequence>
<dbReference type="AlphaFoldDB" id="A0A1B7MDC6"/>
<reference evidence="1 2" key="1">
    <citation type="submission" date="2016-06" db="EMBL/GenBank/DDBJ databases">
        <title>Comparative genomics of the ectomycorrhizal sister species Rhizopogon vinicolor and Rhizopogon vesiculosus (Basidiomycota: Boletales) reveals a divergence of the mating type B locus.</title>
        <authorList>
            <consortium name="DOE Joint Genome Institute"/>
            <person name="Mujic A.B."/>
            <person name="Kuo A."/>
            <person name="Tritt A."/>
            <person name="Lipzen A."/>
            <person name="Chen C."/>
            <person name="Johnson J."/>
            <person name="Sharma A."/>
            <person name="Barry K."/>
            <person name="Grigoriev I.V."/>
            <person name="Spatafora J.W."/>
        </authorList>
    </citation>
    <scope>NUCLEOTIDE SEQUENCE [LARGE SCALE GENOMIC DNA]</scope>
    <source>
        <strain evidence="1 2">AM-OR11-026</strain>
    </source>
</reference>
<dbReference type="InParanoid" id="A0A1B7MDC6"/>
<dbReference type="EMBL" id="KV450214">
    <property type="protein sequence ID" value="OAX30599.1"/>
    <property type="molecule type" value="Genomic_DNA"/>
</dbReference>
<evidence type="ECO:0000313" key="2">
    <source>
        <dbReference type="Proteomes" id="UP000092154"/>
    </source>
</evidence>
<dbReference type="OrthoDB" id="2655140at2759"/>
<name>A0A1B7MDC6_9AGAM</name>
<gene>
    <name evidence="1" type="ORF">K503DRAFT_807017</name>
</gene>
<proteinExistence type="predicted"/>
<protein>
    <submittedName>
        <fullName evidence="1">Uncharacterized protein</fullName>
    </submittedName>
</protein>